<gene>
    <name evidence="3" type="ORF">GLW07_09365</name>
</gene>
<dbReference type="InterPro" id="IPR001509">
    <property type="entry name" value="Epimerase_deHydtase"/>
</dbReference>
<name>A0A845EYC4_9BACL</name>
<dbReference type="InterPro" id="IPR036291">
    <property type="entry name" value="NAD(P)-bd_dom_sf"/>
</dbReference>
<dbReference type="AlphaFoldDB" id="A0A845EYC4"/>
<dbReference type="RefSeq" id="WP_098443174.1">
    <property type="nucleotide sequence ID" value="NZ_WMEY01000003.1"/>
</dbReference>
<dbReference type="Gene3D" id="3.40.50.720">
    <property type="entry name" value="NAD(P)-binding Rossmann-like Domain"/>
    <property type="match status" value="1"/>
</dbReference>
<proteinExistence type="inferred from homology"/>
<accession>A0A845EYC4</accession>
<comment type="caution">
    <text evidence="3">The sequence shown here is derived from an EMBL/GenBank/DDBJ whole genome shotgun (WGS) entry which is preliminary data.</text>
</comment>
<dbReference type="Pfam" id="PF01370">
    <property type="entry name" value="Epimerase"/>
    <property type="match status" value="1"/>
</dbReference>
<evidence type="ECO:0000313" key="3">
    <source>
        <dbReference type="EMBL" id="MYL63560.1"/>
    </source>
</evidence>
<organism evidence="3 4">
    <name type="scientific">Guptibacillus hwajinpoensis</name>
    <dbReference type="NCBI Taxonomy" id="208199"/>
    <lineage>
        <taxon>Bacteria</taxon>
        <taxon>Bacillati</taxon>
        <taxon>Bacillota</taxon>
        <taxon>Bacilli</taxon>
        <taxon>Bacillales</taxon>
        <taxon>Guptibacillaceae</taxon>
        <taxon>Guptibacillus</taxon>
    </lineage>
</organism>
<dbReference type="PANTHER" id="PTHR43000">
    <property type="entry name" value="DTDP-D-GLUCOSE 4,6-DEHYDRATASE-RELATED"/>
    <property type="match status" value="1"/>
</dbReference>
<sequence length="298" mass="33734">MGKPILLITGADGYTGRHALNYFKDYHVIGVTRKKNESKNKHFADLTNEENVNRLIELIKPDMVLHLAGQNHVGKSWESPVSTIQTNFMSTLYLLSAVKNYASKAKVLVVGSALQTESSYPHPYSYSKSLQGELLKVWQQFYGGNAIFVKTTNLIGPGPSTGVCANIARSIVDLENKKIDNEAILYLQNKQVMRDYVDVRDAVRAYHLILEQGKPGQEFEINSGEVRSLEEISRIFQELSKVPFTVQFAENKHDQPKLLTSLALKRLGWERGFDIRTSLEDTLNYFRKFYRNEGGDGI</sequence>
<dbReference type="Proteomes" id="UP000447833">
    <property type="component" value="Unassembled WGS sequence"/>
</dbReference>
<feature type="domain" description="NAD-dependent epimerase/dehydratase" evidence="2">
    <location>
        <begin position="7"/>
        <end position="221"/>
    </location>
</feature>
<dbReference type="EMBL" id="WMEY01000003">
    <property type="protein sequence ID" value="MYL63560.1"/>
    <property type="molecule type" value="Genomic_DNA"/>
</dbReference>
<evidence type="ECO:0000313" key="4">
    <source>
        <dbReference type="Proteomes" id="UP000447833"/>
    </source>
</evidence>
<comment type="similarity">
    <text evidence="1">Belongs to the NAD(P)-dependent epimerase/dehydratase family.</text>
</comment>
<protein>
    <submittedName>
        <fullName evidence="3">NAD-dependent epimerase/dehydratase family protein</fullName>
    </submittedName>
</protein>
<dbReference type="SUPFAM" id="SSF51735">
    <property type="entry name" value="NAD(P)-binding Rossmann-fold domains"/>
    <property type="match status" value="1"/>
</dbReference>
<evidence type="ECO:0000259" key="2">
    <source>
        <dbReference type="Pfam" id="PF01370"/>
    </source>
</evidence>
<dbReference type="Gene3D" id="3.90.25.10">
    <property type="entry name" value="UDP-galactose 4-epimerase, domain 1"/>
    <property type="match status" value="1"/>
</dbReference>
<evidence type="ECO:0000256" key="1">
    <source>
        <dbReference type="ARBA" id="ARBA00007637"/>
    </source>
</evidence>
<reference evidence="3 4" key="1">
    <citation type="submission" date="2019-11" db="EMBL/GenBank/DDBJ databases">
        <title>Genome sequences of 17 halophilic strains isolated from different environments.</title>
        <authorList>
            <person name="Furrow R.E."/>
        </authorList>
    </citation>
    <scope>NUCLEOTIDE SEQUENCE [LARGE SCALE GENOMIC DNA]</scope>
    <source>
        <strain evidence="3 4">22506_14_FS</strain>
    </source>
</reference>